<name>A0A2N4UCF4_9BURK</name>
<dbReference type="PANTHER" id="PTHR12526">
    <property type="entry name" value="GLYCOSYLTRANSFERASE"/>
    <property type="match status" value="1"/>
</dbReference>
<comment type="caution">
    <text evidence="4">The sequence shown here is derived from an EMBL/GenBank/DDBJ whole genome shotgun (WGS) entry which is preliminary data.</text>
</comment>
<gene>
    <name evidence="4" type="ORF">CR155_16565</name>
</gene>
<evidence type="ECO:0000313" key="4">
    <source>
        <dbReference type="EMBL" id="PLC52695.1"/>
    </source>
</evidence>
<dbReference type="Pfam" id="PF00534">
    <property type="entry name" value="Glycos_transf_1"/>
    <property type="match status" value="2"/>
</dbReference>
<keyword evidence="5" id="KW-1185">Reference proteome</keyword>
<dbReference type="SUPFAM" id="SSF53756">
    <property type="entry name" value="UDP-Glycosyltransferase/glycogen phosphorylase"/>
    <property type="match status" value="2"/>
</dbReference>
<reference evidence="4 5" key="1">
    <citation type="submission" date="2017-10" db="EMBL/GenBank/DDBJ databases">
        <title>Two draft genome sequences of Pusillimonas sp. strains isolated from a nitrate- and radionuclide-contaminated groundwater in Russia.</title>
        <authorList>
            <person name="Grouzdev D.S."/>
            <person name="Tourova T.P."/>
            <person name="Goeva M.A."/>
            <person name="Babich T.L."/>
            <person name="Sokolova D.S."/>
            <person name="Abdullin R."/>
            <person name="Poltaraus A.B."/>
            <person name="Toshchakov S.V."/>
            <person name="Nazina T.N."/>
        </authorList>
    </citation>
    <scope>NUCLEOTIDE SEQUENCE [LARGE SCALE GENOMIC DNA]</scope>
    <source>
        <strain evidence="4 5">JR1/69-2-13</strain>
    </source>
</reference>
<protein>
    <submittedName>
        <fullName evidence="4">Glycosyl transferase</fullName>
    </submittedName>
</protein>
<evidence type="ECO:0000259" key="2">
    <source>
        <dbReference type="Pfam" id="PF13439"/>
    </source>
</evidence>
<dbReference type="Pfam" id="PF13477">
    <property type="entry name" value="Glyco_trans_4_2"/>
    <property type="match status" value="1"/>
</dbReference>
<dbReference type="InterPro" id="IPR001296">
    <property type="entry name" value="Glyco_trans_1"/>
</dbReference>
<dbReference type="GO" id="GO:0016757">
    <property type="term" value="F:glycosyltransferase activity"/>
    <property type="evidence" value="ECO:0007669"/>
    <property type="project" value="InterPro"/>
</dbReference>
<organism evidence="4 5">
    <name type="scientific">Pollutimonas nitritireducens</name>
    <dbReference type="NCBI Taxonomy" id="2045209"/>
    <lineage>
        <taxon>Bacteria</taxon>
        <taxon>Pseudomonadati</taxon>
        <taxon>Pseudomonadota</taxon>
        <taxon>Betaproteobacteria</taxon>
        <taxon>Burkholderiales</taxon>
        <taxon>Alcaligenaceae</taxon>
        <taxon>Pollutimonas</taxon>
    </lineage>
</organism>
<dbReference type="AlphaFoldDB" id="A0A2N4UCF4"/>
<dbReference type="CDD" id="cd03808">
    <property type="entry name" value="GT4_CapM-like"/>
    <property type="match status" value="1"/>
</dbReference>
<evidence type="ECO:0000259" key="1">
    <source>
        <dbReference type="Pfam" id="PF00534"/>
    </source>
</evidence>
<evidence type="ECO:0000259" key="3">
    <source>
        <dbReference type="Pfam" id="PF13477"/>
    </source>
</evidence>
<keyword evidence="4" id="KW-0808">Transferase</keyword>
<dbReference type="InterPro" id="IPR028098">
    <property type="entry name" value="Glyco_trans_4-like_N"/>
</dbReference>
<dbReference type="Pfam" id="PF13439">
    <property type="entry name" value="Glyco_transf_4"/>
    <property type="match status" value="1"/>
</dbReference>
<feature type="domain" description="Glycosyltransferase subfamily 4-like N-terminal" evidence="2">
    <location>
        <begin position="24"/>
        <end position="184"/>
    </location>
</feature>
<accession>A0A2N4UCF4</accession>
<feature type="domain" description="Glycosyltransferase subfamily 4-like N-terminal" evidence="3">
    <location>
        <begin position="414"/>
        <end position="542"/>
    </location>
</feature>
<feature type="domain" description="Glycosyl transferase family 1" evidence="1">
    <location>
        <begin position="196"/>
        <end position="346"/>
    </location>
</feature>
<dbReference type="OrthoDB" id="9775208at2"/>
<evidence type="ECO:0000313" key="5">
    <source>
        <dbReference type="Proteomes" id="UP000234328"/>
    </source>
</evidence>
<sequence length="785" mass="84688">MSDYEFSNRDPLHVVHIISGLGHGGAETVLHRLLTAPIQSDRHCVISMGDAGVFGPRLRAAGIAVYTLDMKSPVGAVKGLWRMHQLLRQLRPDVVQTWMYHADLIGGVVARLAGIEAVSWGIRNSGADLSKSSRSARVLSWLCARVSRLVPAVIVACAENAAQRHQQWGYRADRMLVIPNGYDLTCWQPDPAARAALRTEWGWTGNEIVIGSVARWNPLKDHTNLLAAFALSAQHNPTLRCVLIGHGVDTSNAELMALIARHGIVDKVKLLGRRDDVPRLMNGLDIHVLSSLAEGFPNVVAEAMATGVACVVTDVGDAARIVGDSGWVAVPQNPLALSQALNQAVAHLGTEDMQERLQAGRERVGRLFSLEAMVNAYHVVWRRLAADFPVRHDAAPRASYVHDGQSDGGGAPRLLFVVNNPAFFLSHRLPLALGAQEAGFEVHVATMAGATVPEILSHGLVHHIVPMSRSGKNPVEEIQSIYALWKLLRRLRPDVVHAVTIKPVLYGGIAARLAGVPAYIAAISGLGFVFSKRDGGFDFLRSAATLLYRVALGHPNSRVIFQNTNDRDVLQEAKVVRPGQVVLIRGSGVDLEAFQPAPEPEGPPVAIMAARLLHDKGVMEFVEAARLTAGHASGLRWVLVGSPDPGNPASISQADFERWRTEGLVECLGERSDIAALYQRSHIAVLPSYREGLPKSLVEAAACGRAVVTTDVPGCRDAIEPGVSGLLVPPHNARALADAVVGLATDDALRRRMGAAGRQLAEQEFDIHKIVQKHVGLYQVLSRPA</sequence>
<dbReference type="PANTHER" id="PTHR12526:SF630">
    <property type="entry name" value="GLYCOSYLTRANSFERASE"/>
    <property type="match status" value="1"/>
</dbReference>
<dbReference type="Proteomes" id="UP000234328">
    <property type="component" value="Unassembled WGS sequence"/>
</dbReference>
<dbReference type="Gene3D" id="3.40.50.2000">
    <property type="entry name" value="Glycogen Phosphorylase B"/>
    <property type="match status" value="4"/>
</dbReference>
<dbReference type="CDD" id="cd03807">
    <property type="entry name" value="GT4_WbnK-like"/>
    <property type="match status" value="1"/>
</dbReference>
<dbReference type="EMBL" id="PDNV01000011">
    <property type="protein sequence ID" value="PLC52695.1"/>
    <property type="molecule type" value="Genomic_DNA"/>
</dbReference>
<proteinExistence type="predicted"/>
<feature type="domain" description="Glycosyl transferase family 1" evidence="1">
    <location>
        <begin position="593"/>
        <end position="759"/>
    </location>
</feature>